<reference evidence="1" key="1">
    <citation type="submission" date="2021-03" db="EMBL/GenBank/DDBJ databases">
        <title>Leucobacter chromiisoli sp. nov., isolated from chromium-containing soil of chemical plant.</title>
        <authorList>
            <person name="Xu Z."/>
        </authorList>
    </citation>
    <scope>NUCLEOTIDE SEQUENCE</scope>
    <source>
        <strain evidence="1">A2</strain>
    </source>
</reference>
<evidence type="ECO:0000313" key="1">
    <source>
        <dbReference type="EMBL" id="MBO1806004.1"/>
    </source>
</evidence>
<dbReference type="AlphaFoldDB" id="A0A939S003"/>
<comment type="caution">
    <text evidence="1">The sequence shown here is derived from an EMBL/GenBank/DDBJ whole genome shotgun (WGS) entry which is preliminary data.</text>
</comment>
<dbReference type="Proteomes" id="UP000664398">
    <property type="component" value="Unassembled WGS sequence"/>
</dbReference>
<sequence>MIGLIAVFAFIVGGIAGSEMLISARSGQMDREAAALAEKNSEEIYSAMSMAMLEGEREAFIKWGEGEARDHLARIWDETKKIGWTVGMADEVFSDEELSGDDPYDPQRPKADGMLLAFDLGFTQQRFSVGADGPEPDCAPDSLGCGILTQSFEYDVTVDGGDDDTRSHRIVEIAPRKPMPWDDPAGVYVVRSDNAVVFGYADEAARVDAVAGTAQTAAAGVLQTEIATSGYADVPGFPAFITDDSARYQDAVYGVGEHRLEVDRDWEENGVALVSPPLDVTHGASEAARERGVLLEPGISGGQSGSLAAFNGKKVQEQGSLVLRLAAHEFAHALEMDDLPALPL</sequence>
<protein>
    <submittedName>
        <fullName evidence="1">Uncharacterized protein</fullName>
    </submittedName>
</protein>
<dbReference type="RefSeq" id="WP_208046473.1">
    <property type="nucleotide sequence ID" value="NZ_JAGDYL010000022.1"/>
</dbReference>
<gene>
    <name evidence="1" type="ORF">J4H91_11865</name>
</gene>
<organism evidence="1 2">
    <name type="scientific">Leucobacter ruminantium</name>
    <dbReference type="NCBI Taxonomy" id="1289170"/>
    <lineage>
        <taxon>Bacteria</taxon>
        <taxon>Bacillati</taxon>
        <taxon>Actinomycetota</taxon>
        <taxon>Actinomycetes</taxon>
        <taxon>Micrococcales</taxon>
        <taxon>Microbacteriaceae</taxon>
        <taxon>Leucobacter</taxon>
    </lineage>
</organism>
<evidence type="ECO:0000313" key="2">
    <source>
        <dbReference type="Proteomes" id="UP000664398"/>
    </source>
</evidence>
<proteinExistence type="predicted"/>
<dbReference type="EMBL" id="JAGDYL010000022">
    <property type="protein sequence ID" value="MBO1806004.1"/>
    <property type="molecule type" value="Genomic_DNA"/>
</dbReference>
<name>A0A939S003_9MICO</name>
<keyword evidence="2" id="KW-1185">Reference proteome</keyword>
<accession>A0A939S003</accession>